<organism evidence="2 3">
    <name type="scientific">Streptomyces lydicamycinicus</name>
    <dbReference type="NCBI Taxonomy" id="1546107"/>
    <lineage>
        <taxon>Bacteria</taxon>
        <taxon>Bacillati</taxon>
        <taxon>Actinomycetota</taxon>
        <taxon>Actinomycetes</taxon>
        <taxon>Kitasatosporales</taxon>
        <taxon>Streptomycetaceae</taxon>
        <taxon>Streptomyces</taxon>
    </lineage>
</organism>
<gene>
    <name evidence="2" type="ORF">TPA0598_04_00720</name>
</gene>
<dbReference type="OrthoDB" id="9993237at2"/>
<evidence type="ECO:0000313" key="2">
    <source>
        <dbReference type="EMBL" id="GAO08436.1"/>
    </source>
</evidence>
<evidence type="ECO:0000313" key="3">
    <source>
        <dbReference type="Proteomes" id="UP000048965"/>
    </source>
</evidence>
<comment type="caution">
    <text evidence="2">The sequence shown here is derived from an EMBL/GenBank/DDBJ whole genome shotgun (WGS) entry which is preliminary data.</text>
</comment>
<evidence type="ECO:0000256" key="1">
    <source>
        <dbReference type="SAM" id="MobiDB-lite"/>
    </source>
</evidence>
<accession>A0A0P4R5S6</accession>
<reference evidence="3" key="1">
    <citation type="submission" date="2014-09" db="EMBL/GenBank/DDBJ databases">
        <title>Whole genome shotgun sequence of Streptomyces sp. NBRC 110027.</title>
        <authorList>
            <person name="Komaki H."/>
            <person name="Ichikawa N."/>
            <person name="Katano-Makiyama Y."/>
            <person name="Hosoyama A."/>
            <person name="Hashimoto M."/>
            <person name="Uohara A."/>
            <person name="Kitahashi Y."/>
            <person name="Ohji S."/>
            <person name="Kimura A."/>
            <person name="Yamazoe A."/>
            <person name="Igarashi Y."/>
            <person name="Fujita N."/>
        </authorList>
    </citation>
    <scope>NUCLEOTIDE SEQUENCE [LARGE SCALE GENOMIC DNA]</scope>
    <source>
        <strain evidence="3">NBRC 110027</strain>
    </source>
</reference>
<name>A0A0P4R5S6_9ACTN</name>
<dbReference type="AlphaFoldDB" id="A0A0P4R5S6"/>
<protein>
    <submittedName>
        <fullName evidence="2">Uncharacterized protein</fullName>
    </submittedName>
</protein>
<sequence>MPRTKPTPGQQRKHNARRRAKRLADHRMRMATHAASQLVSWEWDGKRPVTPQQVVAKATAMYGNYRQVRDQAITPAEARTALDTVLNR</sequence>
<reference evidence="2 3" key="2">
    <citation type="journal article" date="2015" name="Stand. Genomic Sci.">
        <title>Draft genome sequence of marine-derived Streptomyces sp. TP-A0598, a producer of anti-MRSA antibiotic lydicamycins.</title>
        <authorList>
            <person name="Komaki H."/>
            <person name="Ichikawa N."/>
            <person name="Hosoyama A."/>
            <person name="Fujita N."/>
            <person name="Igarashi Y."/>
        </authorList>
    </citation>
    <scope>NUCLEOTIDE SEQUENCE [LARGE SCALE GENOMIC DNA]</scope>
    <source>
        <strain evidence="2 3">NBRC 110027</strain>
    </source>
</reference>
<dbReference type="Proteomes" id="UP000048965">
    <property type="component" value="Unassembled WGS sequence"/>
</dbReference>
<dbReference type="RefSeq" id="WP_042154087.1">
    <property type="nucleotide sequence ID" value="NZ_BBNO01000004.1"/>
</dbReference>
<feature type="region of interest" description="Disordered" evidence="1">
    <location>
        <begin position="1"/>
        <end position="21"/>
    </location>
</feature>
<keyword evidence="3" id="KW-1185">Reference proteome</keyword>
<proteinExistence type="predicted"/>
<feature type="compositionally biased region" description="Basic residues" evidence="1">
    <location>
        <begin position="11"/>
        <end position="21"/>
    </location>
</feature>
<dbReference type="EMBL" id="BBNO01000004">
    <property type="protein sequence ID" value="GAO08436.1"/>
    <property type="molecule type" value="Genomic_DNA"/>
</dbReference>